<protein>
    <recommendedName>
        <fullName evidence="6">Thioredoxin domain-containing protein</fullName>
    </recommendedName>
</protein>
<sequence length="382" mass="42459">MKRVFLLLCLCPLMTLAQQKFTINGSLNVMPPPAKAFLYYAVNGRNKIDSTAINGGLFTFKGTLSEVTQAHIKIKRSPGYKAGARNLPSDILDFYLEPGTIAVTSKNDSVRNAVIKGSVINDDIAKCKATADQIQLRAQQIVAQYKSGTPEQLKDTAYLERFNKQLKVLDQDIRNINNNFMRGNRDSYYSLILFKSTVNVEANPDNAAKEFAAFSSRLKSTELGKRLLKSINGAGALALGQKAMDFTQNDVNGKPVRLSDFKGKYVLIDFWASWCGPCRQENPNVLRAYNKYKDQNFTVLGVSLDNPGQKEAWLQAIKEDGLSWTQVSDLKGGNNEVAEMYQVKSIPTNFLVGPDGKILAKNLRGADLENKILELLDKTKKK</sequence>
<gene>
    <name evidence="7" type="ORF">BFS30_04105</name>
</gene>
<dbReference type="PANTHER" id="PTHR42852">
    <property type="entry name" value="THIOL:DISULFIDE INTERCHANGE PROTEIN DSBE"/>
    <property type="match status" value="1"/>
</dbReference>
<dbReference type="InterPro" id="IPR013766">
    <property type="entry name" value="Thioredoxin_domain"/>
</dbReference>
<evidence type="ECO:0000256" key="5">
    <source>
        <dbReference type="SAM" id="SignalP"/>
    </source>
</evidence>
<keyword evidence="8" id="KW-1185">Reference proteome</keyword>
<organism evidence="7 8">
    <name type="scientific">Pedobacter steynii</name>
    <dbReference type="NCBI Taxonomy" id="430522"/>
    <lineage>
        <taxon>Bacteria</taxon>
        <taxon>Pseudomonadati</taxon>
        <taxon>Bacteroidota</taxon>
        <taxon>Sphingobacteriia</taxon>
        <taxon>Sphingobacteriales</taxon>
        <taxon>Sphingobacteriaceae</taxon>
        <taxon>Pedobacter</taxon>
    </lineage>
</organism>
<name>A0A1D7QCP5_9SPHI</name>
<feature type="chain" id="PRO_5009098418" description="Thioredoxin domain-containing protein" evidence="5">
    <location>
        <begin position="18"/>
        <end position="382"/>
    </location>
</feature>
<dbReference type="InterPro" id="IPR036249">
    <property type="entry name" value="Thioredoxin-like_sf"/>
</dbReference>
<feature type="domain" description="Thioredoxin" evidence="6">
    <location>
        <begin position="237"/>
        <end position="381"/>
    </location>
</feature>
<keyword evidence="3" id="KW-1015">Disulfide bond</keyword>
<dbReference type="GO" id="GO:0016209">
    <property type="term" value="F:antioxidant activity"/>
    <property type="evidence" value="ECO:0007669"/>
    <property type="project" value="InterPro"/>
</dbReference>
<dbReference type="InterPro" id="IPR025380">
    <property type="entry name" value="DUF4369"/>
</dbReference>
<comment type="subcellular location">
    <subcellularLocation>
        <location evidence="1">Cell envelope</location>
    </subcellularLocation>
</comment>
<dbReference type="OrthoDB" id="745924at2"/>
<dbReference type="Pfam" id="PF00578">
    <property type="entry name" value="AhpC-TSA"/>
    <property type="match status" value="1"/>
</dbReference>
<dbReference type="GO" id="GO:0016491">
    <property type="term" value="F:oxidoreductase activity"/>
    <property type="evidence" value="ECO:0007669"/>
    <property type="project" value="InterPro"/>
</dbReference>
<reference evidence="7 8" key="1">
    <citation type="submission" date="2016-08" db="EMBL/GenBank/DDBJ databases">
        <authorList>
            <person name="Seilhamer J.J."/>
        </authorList>
    </citation>
    <scope>NUCLEOTIDE SEQUENCE [LARGE SCALE GENOMIC DNA]</scope>
    <source>
        <strain evidence="7 8">DX4</strain>
    </source>
</reference>
<dbReference type="PROSITE" id="PS00194">
    <property type="entry name" value="THIOREDOXIN_1"/>
    <property type="match status" value="1"/>
</dbReference>
<dbReference type="GO" id="GO:0017004">
    <property type="term" value="P:cytochrome complex assembly"/>
    <property type="evidence" value="ECO:0007669"/>
    <property type="project" value="UniProtKB-KW"/>
</dbReference>
<evidence type="ECO:0000256" key="1">
    <source>
        <dbReference type="ARBA" id="ARBA00004196"/>
    </source>
</evidence>
<keyword evidence="5" id="KW-0732">Signal</keyword>
<evidence type="ECO:0000313" key="7">
    <source>
        <dbReference type="EMBL" id="AOM76407.1"/>
    </source>
</evidence>
<evidence type="ECO:0000256" key="4">
    <source>
        <dbReference type="ARBA" id="ARBA00023284"/>
    </source>
</evidence>
<accession>A0A1D7QCP5</accession>
<dbReference type="InterPro" id="IPR000866">
    <property type="entry name" value="AhpC/TSA"/>
</dbReference>
<dbReference type="Pfam" id="PF14289">
    <property type="entry name" value="DUF4369"/>
    <property type="match status" value="1"/>
</dbReference>
<evidence type="ECO:0000256" key="2">
    <source>
        <dbReference type="ARBA" id="ARBA00022748"/>
    </source>
</evidence>
<proteinExistence type="predicted"/>
<dbReference type="SUPFAM" id="SSF52833">
    <property type="entry name" value="Thioredoxin-like"/>
    <property type="match status" value="1"/>
</dbReference>
<dbReference type="KEGG" id="psty:BFS30_04105"/>
<evidence type="ECO:0000259" key="6">
    <source>
        <dbReference type="PROSITE" id="PS51352"/>
    </source>
</evidence>
<dbReference type="RefSeq" id="WP_069378103.1">
    <property type="nucleotide sequence ID" value="NZ_CP017141.1"/>
</dbReference>
<dbReference type="AlphaFoldDB" id="A0A1D7QCP5"/>
<dbReference type="Gene3D" id="3.40.30.10">
    <property type="entry name" value="Glutaredoxin"/>
    <property type="match status" value="1"/>
</dbReference>
<evidence type="ECO:0000256" key="3">
    <source>
        <dbReference type="ARBA" id="ARBA00023157"/>
    </source>
</evidence>
<dbReference type="CDD" id="cd02966">
    <property type="entry name" value="TlpA_like_family"/>
    <property type="match status" value="1"/>
</dbReference>
<keyword evidence="2" id="KW-0201">Cytochrome c-type biogenesis</keyword>
<dbReference type="InterPro" id="IPR017937">
    <property type="entry name" value="Thioredoxin_CS"/>
</dbReference>
<dbReference type="PANTHER" id="PTHR42852:SF6">
    <property type="entry name" value="THIOL:DISULFIDE INTERCHANGE PROTEIN DSBE"/>
    <property type="match status" value="1"/>
</dbReference>
<feature type="signal peptide" evidence="5">
    <location>
        <begin position="1"/>
        <end position="17"/>
    </location>
</feature>
<dbReference type="InterPro" id="IPR050553">
    <property type="entry name" value="Thioredoxin_ResA/DsbE_sf"/>
</dbReference>
<dbReference type="Proteomes" id="UP000094313">
    <property type="component" value="Chromosome"/>
</dbReference>
<dbReference type="EMBL" id="CP017141">
    <property type="protein sequence ID" value="AOM76407.1"/>
    <property type="molecule type" value="Genomic_DNA"/>
</dbReference>
<dbReference type="PROSITE" id="PS51352">
    <property type="entry name" value="THIOREDOXIN_2"/>
    <property type="match status" value="1"/>
</dbReference>
<evidence type="ECO:0000313" key="8">
    <source>
        <dbReference type="Proteomes" id="UP000094313"/>
    </source>
</evidence>
<dbReference type="GO" id="GO:0030313">
    <property type="term" value="C:cell envelope"/>
    <property type="evidence" value="ECO:0007669"/>
    <property type="project" value="UniProtKB-SubCell"/>
</dbReference>
<keyword evidence="4" id="KW-0676">Redox-active center</keyword>